<protein>
    <submittedName>
        <fullName evidence="8">Lysylphosphatidylglycerol synthetase-like protein (DUF2156 family)</fullName>
    </submittedName>
</protein>
<gene>
    <name evidence="8" type="ORF">CLV52_1340</name>
</gene>
<dbReference type="OrthoDB" id="594838at2"/>
<proteinExistence type="predicted"/>
<feature type="transmembrane region" description="Helical" evidence="6">
    <location>
        <begin position="283"/>
        <end position="305"/>
    </location>
</feature>
<feature type="transmembrane region" description="Helical" evidence="6">
    <location>
        <begin position="70"/>
        <end position="93"/>
    </location>
</feature>
<evidence type="ECO:0000256" key="6">
    <source>
        <dbReference type="SAM" id="Phobius"/>
    </source>
</evidence>
<dbReference type="InterPro" id="IPR024320">
    <property type="entry name" value="LPG_synthase_C"/>
</dbReference>
<accession>A0A4R7FSE2</accession>
<evidence type="ECO:0000313" key="8">
    <source>
        <dbReference type="EMBL" id="TDS80771.1"/>
    </source>
</evidence>
<comment type="caution">
    <text evidence="8">The sequence shown here is derived from an EMBL/GenBank/DDBJ whole genome shotgun (WGS) entry which is preliminary data.</text>
</comment>
<feature type="transmembrane region" description="Helical" evidence="6">
    <location>
        <begin position="258"/>
        <end position="276"/>
    </location>
</feature>
<evidence type="ECO:0000259" key="7">
    <source>
        <dbReference type="Pfam" id="PF09924"/>
    </source>
</evidence>
<evidence type="ECO:0000256" key="3">
    <source>
        <dbReference type="ARBA" id="ARBA00022692"/>
    </source>
</evidence>
<evidence type="ECO:0000313" key="9">
    <source>
        <dbReference type="Proteomes" id="UP000295344"/>
    </source>
</evidence>
<feature type="transmembrane region" description="Helical" evidence="6">
    <location>
        <begin position="325"/>
        <end position="342"/>
    </location>
</feature>
<reference evidence="8 9" key="1">
    <citation type="submission" date="2019-03" db="EMBL/GenBank/DDBJ databases">
        <title>Genomic Encyclopedia of Archaeal and Bacterial Type Strains, Phase II (KMG-II): from individual species to whole genera.</title>
        <authorList>
            <person name="Goeker M."/>
        </authorList>
    </citation>
    <scope>NUCLEOTIDE SEQUENCE [LARGE SCALE GENOMIC DNA]</scope>
    <source>
        <strain evidence="8 9">DSM 24782</strain>
    </source>
</reference>
<keyword evidence="3 6" id="KW-0812">Transmembrane</keyword>
<keyword evidence="5 6" id="KW-0472">Membrane</keyword>
<feature type="transmembrane region" description="Helical" evidence="6">
    <location>
        <begin position="190"/>
        <end position="211"/>
    </location>
</feature>
<keyword evidence="9" id="KW-1185">Reference proteome</keyword>
<dbReference type="Proteomes" id="UP000295344">
    <property type="component" value="Unassembled WGS sequence"/>
</dbReference>
<feature type="transmembrane region" description="Helical" evidence="6">
    <location>
        <begin position="105"/>
        <end position="124"/>
    </location>
</feature>
<dbReference type="RefSeq" id="WP_133765449.1">
    <property type="nucleotide sequence ID" value="NZ_BAAARP010000001.1"/>
</dbReference>
<dbReference type="GO" id="GO:0016755">
    <property type="term" value="F:aminoacyltransferase activity"/>
    <property type="evidence" value="ECO:0007669"/>
    <property type="project" value="TreeGrafter"/>
</dbReference>
<dbReference type="GO" id="GO:0055091">
    <property type="term" value="P:phospholipid homeostasis"/>
    <property type="evidence" value="ECO:0007669"/>
    <property type="project" value="TreeGrafter"/>
</dbReference>
<feature type="transmembrane region" description="Helical" evidence="6">
    <location>
        <begin position="36"/>
        <end position="58"/>
    </location>
</feature>
<evidence type="ECO:0000256" key="1">
    <source>
        <dbReference type="ARBA" id="ARBA00004651"/>
    </source>
</evidence>
<dbReference type="GO" id="GO:0005886">
    <property type="term" value="C:plasma membrane"/>
    <property type="evidence" value="ECO:0007669"/>
    <property type="project" value="UniProtKB-SubCell"/>
</dbReference>
<comment type="subcellular location">
    <subcellularLocation>
        <location evidence="1">Cell membrane</location>
        <topology evidence="1">Multi-pass membrane protein</topology>
    </subcellularLocation>
</comment>
<dbReference type="PANTHER" id="PTHR34697:SF2">
    <property type="entry name" value="PHOSPHATIDYLGLYCEROL LYSYLTRANSFERASE"/>
    <property type="match status" value="1"/>
</dbReference>
<keyword evidence="4 6" id="KW-1133">Transmembrane helix</keyword>
<evidence type="ECO:0000256" key="5">
    <source>
        <dbReference type="ARBA" id="ARBA00023136"/>
    </source>
</evidence>
<dbReference type="EMBL" id="SOAM01000001">
    <property type="protein sequence ID" value="TDS80771.1"/>
    <property type="molecule type" value="Genomic_DNA"/>
</dbReference>
<sequence length="790" mass="81298">MTAVLRRSAVSVGFAALLLVLAIASGSHVLARQTAALFASGPAVLVVDLVMAAVVMGAAERLLGHLRTALVAVASTVLGVAAGFGLQAAGILVRGVWSQAPLGTVLLDPLIPAAGAVMAASAIAGPLWRRRIRVIGFTGLVAVLLSSDEPADACRLAAGVVGLVLGGLLARRLPRMTWRRSSHHEVRNLLAAVVGVTAVGPFVALTSRAGAGPLRPLGLLVRDPLPAARTVAARCADADAPGACARGVALLHASGPGAALMPVLLLAALLACAWGMQHGRRAAAVLAVALEALIAVLTAVAFGVLPAVRAALTGRPFDGPPLQTLLAILVPAVVAAVVLLHLRHFDVLPRRRTVRALGAAAAAVVVVGSAADIAVALLPGEFGGPIALITALRRLPERYAPVGFLHLAALGPTPVLQPAHLVDDWIGPLLWAVVLAGALVLRFDAADASVDGGRRLRSLLREGGPGSISWMATWPGGRTWFSEDGRNAIAFREVGGVAIALGEPVGVPDGRVDAARAFAAACVDRGLTPTFYAVSAAFGRRLTAAGRWSLVDVGEDAVVDPRGFAPSAEWTRDVRTAADRAARRGVSAVWTSWGGCSPNRRAQIVAMSEDRVAEGGPPELGFTLGGVDELRDPEVALMLAVDGEGRVLAATSWLPTWRKGVLVGWTLDLLRRSADATNGVLELLIASVVERARDDGLEFVSLGTSPPSTSGDRTDVLLDRLLDTVAEALEAGRGSSSPAAVKARFQPAAVPLVLAHPDSLALPATGVALTRAYLPHLTTKAAIRLVSAVR</sequence>
<keyword evidence="2" id="KW-1003">Cell membrane</keyword>
<organism evidence="8 9">
    <name type="scientific">Amnibacterium kyonggiense</name>
    <dbReference type="NCBI Taxonomy" id="595671"/>
    <lineage>
        <taxon>Bacteria</taxon>
        <taxon>Bacillati</taxon>
        <taxon>Actinomycetota</taxon>
        <taxon>Actinomycetes</taxon>
        <taxon>Micrococcales</taxon>
        <taxon>Microbacteriaceae</taxon>
        <taxon>Amnibacterium</taxon>
    </lineage>
</organism>
<name>A0A4R7FSE2_9MICO</name>
<dbReference type="PANTHER" id="PTHR34697">
    <property type="entry name" value="PHOSPHATIDYLGLYCEROL LYSYLTRANSFERASE"/>
    <property type="match status" value="1"/>
</dbReference>
<evidence type="ECO:0000256" key="2">
    <source>
        <dbReference type="ARBA" id="ARBA00022475"/>
    </source>
</evidence>
<feature type="transmembrane region" description="Helical" evidence="6">
    <location>
        <begin position="354"/>
        <end position="378"/>
    </location>
</feature>
<feature type="domain" description="Phosphatidylglycerol lysyltransferase C-terminal" evidence="7">
    <location>
        <begin position="460"/>
        <end position="753"/>
    </location>
</feature>
<dbReference type="InterPro" id="IPR051211">
    <property type="entry name" value="PG_lysyltransferase"/>
</dbReference>
<evidence type="ECO:0000256" key="4">
    <source>
        <dbReference type="ARBA" id="ARBA00022989"/>
    </source>
</evidence>
<dbReference type="Pfam" id="PF09924">
    <property type="entry name" value="LPG_synthase_C"/>
    <property type="match status" value="1"/>
</dbReference>
<dbReference type="AlphaFoldDB" id="A0A4R7FSE2"/>